<dbReference type="SUPFAM" id="SSF47384">
    <property type="entry name" value="Homodimeric domain of signal transducing histidine kinase"/>
    <property type="match status" value="1"/>
</dbReference>
<evidence type="ECO:0000259" key="11">
    <source>
        <dbReference type="PROSITE" id="PS50113"/>
    </source>
</evidence>
<dbReference type="PROSITE" id="PS50109">
    <property type="entry name" value="HIS_KIN"/>
    <property type="match status" value="1"/>
</dbReference>
<keyword evidence="5" id="KW-0418">Kinase</keyword>
<reference evidence="12" key="1">
    <citation type="submission" date="2022-04" db="EMBL/GenBank/DDBJ databases">
        <title>Halocatena sp. nov., isolated from a salt lake.</title>
        <authorList>
            <person name="Cui H.-L."/>
        </authorList>
    </citation>
    <scope>NUCLEOTIDE SEQUENCE</scope>
    <source>
        <strain evidence="12">AD-1</strain>
    </source>
</reference>
<dbReference type="InterPro" id="IPR003661">
    <property type="entry name" value="HisK_dim/P_dom"/>
</dbReference>
<dbReference type="InterPro" id="IPR000700">
    <property type="entry name" value="PAS-assoc_C"/>
</dbReference>
<name>A0A8T9ZZK3_9EURY</name>
<dbReference type="SMART" id="SM00388">
    <property type="entry name" value="HisKA"/>
    <property type="match status" value="1"/>
</dbReference>
<dbReference type="InterPro" id="IPR004358">
    <property type="entry name" value="Sig_transdc_His_kin-like_C"/>
</dbReference>
<keyword evidence="4" id="KW-0808">Transferase</keyword>
<evidence type="ECO:0000259" key="8">
    <source>
        <dbReference type="PROSITE" id="PS50109"/>
    </source>
</evidence>
<dbReference type="Gene3D" id="3.30.450.20">
    <property type="entry name" value="PAS domain"/>
    <property type="match status" value="3"/>
</dbReference>
<accession>A0A8T9ZZK3</accession>
<evidence type="ECO:0000256" key="2">
    <source>
        <dbReference type="ARBA" id="ARBA00012438"/>
    </source>
</evidence>
<evidence type="ECO:0000256" key="3">
    <source>
        <dbReference type="ARBA" id="ARBA00022553"/>
    </source>
</evidence>
<feature type="domain" description="Response regulatory" evidence="9">
    <location>
        <begin position="6"/>
        <end position="124"/>
    </location>
</feature>
<dbReference type="PROSITE" id="PS50110">
    <property type="entry name" value="RESPONSE_REGULATORY"/>
    <property type="match status" value="1"/>
</dbReference>
<dbReference type="InterPro" id="IPR000014">
    <property type="entry name" value="PAS"/>
</dbReference>
<dbReference type="CDD" id="cd00075">
    <property type="entry name" value="HATPase"/>
    <property type="match status" value="1"/>
</dbReference>
<dbReference type="PANTHER" id="PTHR43304:SF1">
    <property type="entry name" value="PAC DOMAIN-CONTAINING PROTEIN"/>
    <property type="match status" value="1"/>
</dbReference>
<comment type="caution">
    <text evidence="6">Lacks conserved residue(s) required for the propagation of feature annotation.</text>
</comment>
<dbReference type="EC" id="2.7.13.3" evidence="2"/>
<dbReference type="Gene3D" id="1.10.287.130">
    <property type="match status" value="1"/>
</dbReference>
<dbReference type="GO" id="GO:0000155">
    <property type="term" value="F:phosphorelay sensor kinase activity"/>
    <property type="evidence" value="ECO:0007669"/>
    <property type="project" value="InterPro"/>
</dbReference>
<evidence type="ECO:0000256" key="1">
    <source>
        <dbReference type="ARBA" id="ARBA00000085"/>
    </source>
</evidence>
<dbReference type="SMART" id="SM00091">
    <property type="entry name" value="PAS"/>
    <property type="match status" value="3"/>
</dbReference>
<feature type="domain" description="PAS" evidence="10">
    <location>
        <begin position="178"/>
        <end position="218"/>
    </location>
</feature>
<dbReference type="Gene3D" id="3.30.565.10">
    <property type="entry name" value="Histidine kinase-like ATPase, C-terminal domain"/>
    <property type="match status" value="1"/>
</dbReference>
<evidence type="ECO:0000256" key="6">
    <source>
        <dbReference type="PROSITE-ProRule" id="PRU00169"/>
    </source>
</evidence>
<dbReference type="InterPro" id="IPR052162">
    <property type="entry name" value="Sensor_kinase/Photoreceptor"/>
</dbReference>
<dbReference type="PANTHER" id="PTHR43304">
    <property type="entry name" value="PHYTOCHROME-LIKE PROTEIN CPH1"/>
    <property type="match status" value="1"/>
</dbReference>
<dbReference type="PROSITE" id="PS50113">
    <property type="entry name" value="PAC"/>
    <property type="match status" value="2"/>
</dbReference>
<dbReference type="InterPro" id="IPR011006">
    <property type="entry name" value="CheY-like_superfamily"/>
</dbReference>
<dbReference type="Pfam" id="PF08448">
    <property type="entry name" value="PAS_4"/>
    <property type="match status" value="1"/>
</dbReference>
<dbReference type="Pfam" id="PF00989">
    <property type="entry name" value="PAS"/>
    <property type="match status" value="1"/>
</dbReference>
<feature type="region of interest" description="Disordered" evidence="7">
    <location>
        <begin position="126"/>
        <end position="150"/>
    </location>
</feature>
<dbReference type="Pfam" id="PF13426">
    <property type="entry name" value="PAS_9"/>
    <property type="match status" value="1"/>
</dbReference>
<dbReference type="InterPro" id="IPR013656">
    <property type="entry name" value="PAS_4"/>
</dbReference>
<evidence type="ECO:0000313" key="12">
    <source>
        <dbReference type="EMBL" id="UPM42195.1"/>
    </source>
</evidence>
<evidence type="ECO:0000259" key="10">
    <source>
        <dbReference type="PROSITE" id="PS50112"/>
    </source>
</evidence>
<dbReference type="KEGG" id="haad:MW046_09510"/>
<dbReference type="SMART" id="SM00448">
    <property type="entry name" value="REC"/>
    <property type="match status" value="1"/>
</dbReference>
<dbReference type="AlphaFoldDB" id="A0A8T9ZZK3"/>
<dbReference type="InterPro" id="IPR036097">
    <property type="entry name" value="HisK_dim/P_sf"/>
</dbReference>
<dbReference type="InterPro" id="IPR005467">
    <property type="entry name" value="His_kinase_dom"/>
</dbReference>
<evidence type="ECO:0000256" key="7">
    <source>
        <dbReference type="SAM" id="MobiDB-lite"/>
    </source>
</evidence>
<dbReference type="InterPro" id="IPR036890">
    <property type="entry name" value="HATPase_C_sf"/>
</dbReference>
<dbReference type="InterPro" id="IPR035965">
    <property type="entry name" value="PAS-like_dom_sf"/>
</dbReference>
<dbReference type="NCBIfam" id="TIGR00229">
    <property type="entry name" value="sensory_box"/>
    <property type="match status" value="3"/>
</dbReference>
<dbReference type="CDD" id="cd00082">
    <property type="entry name" value="HisKA"/>
    <property type="match status" value="1"/>
</dbReference>
<dbReference type="GeneID" id="71928283"/>
<dbReference type="PROSITE" id="PS50112">
    <property type="entry name" value="PAS"/>
    <property type="match status" value="3"/>
</dbReference>
<dbReference type="InterPro" id="IPR001610">
    <property type="entry name" value="PAC"/>
</dbReference>
<dbReference type="CDD" id="cd00130">
    <property type="entry name" value="PAS"/>
    <property type="match status" value="3"/>
</dbReference>
<organism evidence="12 13">
    <name type="scientific">Halocatena salina</name>
    <dbReference type="NCBI Taxonomy" id="2934340"/>
    <lineage>
        <taxon>Archaea</taxon>
        <taxon>Methanobacteriati</taxon>
        <taxon>Methanobacteriota</taxon>
        <taxon>Stenosarchaea group</taxon>
        <taxon>Halobacteria</taxon>
        <taxon>Halobacteriales</taxon>
        <taxon>Natronomonadaceae</taxon>
        <taxon>Halocatena</taxon>
    </lineage>
</organism>
<feature type="domain" description="PAS" evidence="10">
    <location>
        <begin position="274"/>
        <end position="360"/>
    </location>
</feature>
<evidence type="ECO:0000256" key="5">
    <source>
        <dbReference type="ARBA" id="ARBA00022777"/>
    </source>
</evidence>
<keyword evidence="3" id="KW-0597">Phosphoprotein</keyword>
<dbReference type="Pfam" id="PF00512">
    <property type="entry name" value="HisKA"/>
    <property type="match status" value="1"/>
</dbReference>
<dbReference type="EMBL" id="CP096019">
    <property type="protein sequence ID" value="UPM42195.1"/>
    <property type="molecule type" value="Genomic_DNA"/>
</dbReference>
<evidence type="ECO:0000256" key="4">
    <source>
        <dbReference type="ARBA" id="ARBA00022679"/>
    </source>
</evidence>
<proteinExistence type="predicted"/>
<feature type="domain" description="Histidine kinase" evidence="8">
    <location>
        <begin position="540"/>
        <end position="735"/>
    </location>
</feature>
<dbReference type="Gene3D" id="3.40.50.2300">
    <property type="match status" value="1"/>
</dbReference>
<dbReference type="SMART" id="SM00086">
    <property type="entry name" value="PAC"/>
    <property type="match status" value="2"/>
</dbReference>
<evidence type="ECO:0000259" key="9">
    <source>
        <dbReference type="PROSITE" id="PS50110"/>
    </source>
</evidence>
<comment type="catalytic activity">
    <reaction evidence="1">
        <text>ATP + protein L-histidine = ADP + protein N-phospho-L-histidine.</text>
        <dbReference type="EC" id="2.7.13.3"/>
    </reaction>
</comment>
<feature type="domain" description="PAC" evidence="11">
    <location>
        <begin position="227"/>
        <end position="277"/>
    </location>
</feature>
<protein>
    <recommendedName>
        <fullName evidence="2">histidine kinase</fullName>
        <ecNumber evidence="2">2.7.13.3</ecNumber>
    </recommendedName>
</protein>
<keyword evidence="13" id="KW-1185">Reference proteome</keyword>
<dbReference type="SUPFAM" id="SSF52172">
    <property type="entry name" value="CheY-like"/>
    <property type="match status" value="1"/>
</dbReference>
<dbReference type="PRINTS" id="PR00344">
    <property type="entry name" value="BCTRLSENSOR"/>
</dbReference>
<dbReference type="RefSeq" id="WP_247992870.1">
    <property type="nucleotide sequence ID" value="NZ_CP096019.1"/>
</dbReference>
<dbReference type="SUPFAM" id="SSF55785">
    <property type="entry name" value="PYP-like sensor domain (PAS domain)"/>
    <property type="match status" value="3"/>
</dbReference>
<dbReference type="SUPFAM" id="SSF55874">
    <property type="entry name" value="ATPase domain of HSP90 chaperone/DNA topoisomerase II/histidine kinase"/>
    <property type="match status" value="1"/>
</dbReference>
<dbReference type="Pfam" id="PF00072">
    <property type="entry name" value="Response_reg"/>
    <property type="match status" value="1"/>
</dbReference>
<evidence type="ECO:0000313" key="13">
    <source>
        <dbReference type="Proteomes" id="UP000831768"/>
    </source>
</evidence>
<dbReference type="InterPro" id="IPR013767">
    <property type="entry name" value="PAS_fold"/>
</dbReference>
<dbReference type="SMART" id="SM00387">
    <property type="entry name" value="HATPase_c"/>
    <property type="match status" value="1"/>
</dbReference>
<feature type="domain" description="PAC" evidence="11">
    <location>
        <begin position="351"/>
        <end position="402"/>
    </location>
</feature>
<gene>
    <name evidence="12" type="ORF">MW046_09510</name>
</gene>
<dbReference type="Pfam" id="PF02518">
    <property type="entry name" value="HATPase_c"/>
    <property type="match status" value="1"/>
</dbReference>
<dbReference type="InterPro" id="IPR001789">
    <property type="entry name" value="Sig_transdc_resp-reg_receiver"/>
</dbReference>
<dbReference type="InterPro" id="IPR003594">
    <property type="entry name" value="HATPase_dom"/>
</dbReference>
<feature type="compositionally biased region" description="Basic and acidic residues" evidence="7">
    <location>
        <begin position="126"/>
        <end position="143"/>
    </location>
</feature>
<feature type="domain" description="PAS" evidence="10">
    <location>
        <begin position="403"/>
        <end position="476"/>
    </location>
</feature>
<dbReference type="GO" id="GO:0006355">
    <property type="term" value="P:regulation of DNA-templated transcription"/>
    <property type="evidence" value="ECO:0007669"/>
    <property type="project" value="InterPro"/>
</dbReference>
<dbReference type="CDD" id="cd00156">
    <property type="entry name" value="REC"/>
    <property type="match status" value="1"/>
</dbReference>
<dbReference type="Proteomes" id="UP000831768">
    <property type="component" value="Chromosome"/>
</dbReference>
<sequence>MGKSIGVLIVDDDPVAANATALSLERIDEGISTTTATATGRLPETIAASRIDCLVCAHDRSGIDAITVLERIRRDHGSLDVPFVLFTEIESTELLRRAITAGVTEYVKHTPENDCYRELAEQIRRAVPNRHDPPDRQQHREASRTSGQLSPMDDINLRRLAESNLIGVFLTCDFEFEYVNEELAEIFGYSRTELVTKLSVQDLVYEDDRPHFIEHLQRREWNLIDDPLHTFRGVRKDGTLIHVEVRSDRINTTDTSAVLGLLTDVTPRKRREKELKRYRSLVNTAGDIVYALDANGRFTFVNDMGLHLTGYSREEIIGQHASLVLDDQAIADGKAHIQELLENDAKTRMSKSYEIALTTADGATIPCETNITILTHNGTFNGTVGVVRDVSKQQELKADLRHERDQFAALFENITEPTVQYVMKNSTPHVEAVNTAFENVFGYSQEEIVGRSIDDVILPNGQETQANALNKHVSRGKQIEVEVTRKTKDDLRTFRLSTAQMSVDVDPIRGYAIYQDVTERKRRQNELERQNKQLEEFASVVSHDLRQPLGIASGKLSIVQERHDSRHLDDIGDALQRMESLIENVLTLARQGKIVSTPTPTDLSTVVRKAWEIAGSEQGDLVIEGPLAEIDADSQRLQELFENLFRNAIEHCRPDVVVTVGMLGTTGFYVEDDGPGIPPTKQERVFDRGYSTAENGTGLGLVIVQTIVEAHGWSISVTEGRTGGARFEIEERSPLQ</sequence>